<dbReference type="Proteomes" id="UP001596425">
    <property type="component" value="Unassembled WGS sequence"/>
</dbReference>
<evidence type="ECO:0008006" key="3">
    <source>
        <dbReference type="Google" id="ProtNLM"/>
    </source>
</evidence>
<sequence length="334" mass="35901">MSIDSILLIGGSGFAGGWATKQIRDAYPDQHLLIGARDMERAQTMADVLGRAEAVAIDLSEEDLGLGDLPISAVAVFFADPSVAALRFAQSRCVPYLNIAPALFELGPEMAAYMHRPDTSAVVLGTEWMVGATTIFALRFAEAFDLIEEVRIGAILDEKDDFGPSAMTDYNRQTDVMTAALARKEGAFFWRMGDDRETVIHAADGTATNAVAASYNDVLALSTALHVQNLQFDLAIDVSSSRRRGERPSTEILIEIAGTDRAGAAMRTRHAVISPGGQMPLTGLGAALVLERLTGLDGNPATPSGLYFPYQLLNPETFFARFEQIGGIVQEFPA</sequence>
<accession>A0ABW1YIE2</accession>
<protein>
    <recommendedName>
        <fullName evidence="3">Saccharopine dehydrogenase</fullName>
    </recommendedName>
</protein>
<reference evidence="2" key="1">
    <citation type="journal article" date="2019" name="Int. J. Syst. Evol. Microbiol.">
        <title>The Global Catalogue of Microorganisms (GCM) 10K type strain sequencing project: providing services to taxonomists for standard genome sequencing and annotation.</title>
        <authorList>
            <consortium name="The Broad Institute Genomics Platform"/>
            <consortium name="The Broad Institute Genome Sequencing Center for Infectious Disease"/>
            <person name="Wu L."/>
            <person name="Ma J."/>
        </authorList>
    </citation>
    <scope>NUCLEOTIDE SEQUENCE [LARGE SCALE GENOMIC DNA]</scope>
    <source>
        <strain evidence="2">CGMCC 1.13718</strain>
    </source>
</reference>
<gene>
    <name evidence="1" type="ORF">ACFQBM_00765</name>
</gene>
<evidence type="ECO:0000313" key="2">
    <source>
        <dbReference type="Proteomes" id="UP001596425"/>
    </source>
</evidence>
<proteinExistence type="predicted"/>
<organism evidence="1 2">
    <name type="scientific">Microbulbifer taiwanensis</name>
    <dbReference type="NCBI Taxonomy" id="986746"/>
    <lineage>
        <taxon>Bacteria</taxon>
        <taxon>Pseudomonadati</taxon>
        <taxon>Pseudomonadota</taxon>
        <taxon>Gammaproteobacteria</taxon>
        <taxon>Cellvibrionales</taxon>
        <taxon>Microbulbiferaceae</taxon>
        <taxon>Microbulbifer</taxon>
    </lineage>
</organism>
<dbReference type="RefSeq" id="WP_193194002.1">
    <property type="nucleotide sequence ID" value="NZ_JACZFR010000052.1"/>
</dbReference>
<name>A0ABW1YIE2_9GAMM</name>
<comment type="caution">
    <text evidence="1">The sequence shown here is derived from an EMBL/GenBank/DDBJ whole genome shotgun (WGS) entry which is preliminary data.</text>
</comment>
<evidence type="ECO:0000313" key="1">
    <source>
        <dbReference type="EMBL" id="MFC6631787.1"/>
    </source>
</evidence>
<dbReference type="EMBL" id="JBHSVR010000001">
    <property type="protein sequence ID" value="MFC6631787.1"/>
    <property type="molecule type" value="Genomic_DNA"/>
</dbReference>
<keyword evidence="2" id="KW-1185">Reference proteome</keyword>